<dbReference type="Proteomes" id="UP000295294">
    <property type="component" value="Plasmid unnamed1"/>
</dbReference>
<reference evidence="1 2" key="1">
    <citation type="submission" date="2019-03" db="EMBL/GenBank/DDBJ databases">
        <title>Efficiently degradation of phenoxyalkanoic acid herbicides by Cupriavidus oxalaticus strain X32.</title>
        <authorList>
            <person name="Sheng X."/>
        </authorList>
    </citation>
    <scope>NUCLEOTIDE SEQUENCE [LARGE SCALE GENOMIC DNA]</scope>
    <source>
        <strain evidence="1 2">X32</strain>
        <plasmid evidence="1 2">unnamed1</plasmid>
    </source>
</reference>
<proteinExistence type="predicted"/>
<dbReference type="RefSeq" id="WP_133092817.1">
    <property type="nucleotide sequence ID" value="NZ_CP038636.1"/>
</dbReference>
<gene>
    <name evidence="1" type="ORF">E0W60_32925</name>
</gene>
<dbReference type="EMBL" id="CP038636">
    <property type="protein sequence ID" value="QBY55769.1"/>
    <property type="molecule type" value="Genomic_DNA"/>
</dbReference>
<organism evidence="1 2">
    <name type="scientific">Cupriavidus oxalaticus</name>
    <dbReference type="NCBI Taxonomy" id="96344"/>
    <lineage>
        <taxon>Bacteria</taxon>
        <taxon>Pseudomonadati</taxon>
        <taxon>Pseudomonadota</taxon>
        <taxon>Betaproteobacteria</taxon>
        <taxon>Burkholderiales</taxon>
        <taxon>Burkholderiaceae</taxon>
        <taxon>Cupriavidus</taxon>
    </lineage>
</organism>
<evidence type="ECO:0000313" key="1">
    <source>
        <dbReference type="EMBL" id="QBY55769.1"/>
    </source>
</evidence>
<sequence>MIKHLGSAEQIRDEISRRVQENTDLGEAFRDCSIPLPRHVDAATNGGCNWIIDAFPAVPASCLTTVKAVTAEMMREYDLR</sequence>
<dbReference type="OrthoDB" id="8966230at2"/>
<dbReference type="KEGG" id="cox:E0W60_32925"/>
<name>A0A4P7LLR9_9BURK</name>
<protein>
    <submittedName>
        <fullName evidence="1">Uncharacterized protein</fullName>
    </submittedName>
</protein>
<dbReference type="AlphaFoldDB" id="A0A4P7LLR9"/>
<accession>A0A4P7LLR9</accession>
<evidence type="ECO:0000313" key="2">
    <source>
        <dbReference type="Proteomes" id="UP000295294"/>
    </source>
</evidence>
<geneLocation type="plasmid" evidence="1">
    <name>unnamed1</name>
</geneLocation>
<keyword evidence="1" id="KW-0614">Plasmid</keyword>